<dbReference type="SUPFAM" id="SSF63380">
    <property type="entry name" value="Riboflavin synthase domain-like"/>
    <property type="match status" value="1"/>
</dbReference>
<dbReference type="InterPro" id="IPR039261">
    <property type="entry name" value="FNR_nucleotide-bd"/>
</dbReference>
<dbReference type="OrthoDB" id="1856718at2759"/>
<dbReference type="GO" id="GO:0010181">
    <property type="term" value="F:FMN binding"/>
    <property type="evidence" value="ECO:0007669"/>
    <property type="project" value="UniProtKB-UniRule"/>
</dbReference>
<dbReference type="PROSITE" id="PS51384">
    <property type="entry name" value="FAD_FR"/>
    <property type="match status" value="1"/>
</dbReference>
<feature type="binding site" evidence="9">
    <location>
        <begin position="58"/>
        <end position="61"/>
    </location>
    <ligand>
        <name>FMN</name>
        <dbReference type="ChEBI" id="CHEBI:58210"/>
    </ligand>
</feature>
<dbReference type="PANTHER" id="PTHR19384">
    <property type="entry name" value="NITRIC OXIDE SYNTHASE-RELATED"/>
    <property type="match status" value="1"/>
</dbReference>
<comment type="cofactor">
    <cofactor evidence="1 9">
        <name>FMN</name>
        <dbReference type="ChEBI" id="CHEBI:58210"/>
    </cofactor>
</comment>
<dbReference type="InterPro" id="IPR029039">
    <property type="entry name" value="Flavoprotein-like_sf"/>
</dbReference>
<dbReference type="PRINTS" id="PR00369">
    <property type="entry name" value="FLAVODOXIN"/>
</dbReference>
<comment type="similarity">
    <text evidence="9">In the C-terminal section; belongs to the flavoprotein pyridine nucleotide cytochrome reductase family.</text>
</comment>
<dbReference type="GO" id="GO:0050661">
    <property type="term" value="F:NADP binding"/>
    <property type="evidence" value="ECO:0007669"/>
    <property type="project" value="UniProtKB-UniRule"/>
</dbReference>
<evidence type="ECO:0000256" key="3">
    <source>
        <dbReference type="ARBA" id="ARBA00022490"/>
    </source>
</evidence>
<dbReference type="PRINTS" id="PR00371">
    <property type="entry name" value="FPNCR"/>
</dbReference>
<dbReference type="SUPFAM" id="SSF52343">
    <property type="entry name" value="Ferredoxin reductase-like, C-terminal NADP-linked domain"/>
    <property type="match status" value="1"/>
</dbReference>
<evidence type="ECO:0000259" key="11">
    <source>
        <dbReference type="PROSITE" id="PS51384"/>
    </source>
</evidence>
<keyword evidence="13" id="KW-1185">Reference proteome</keyword>
<evidence type="ECO:0000256" key="2">
    <source>
        <dbReference type="ARBA" id="ARBA00001974"/>
    </source>
</evidence>
<dbReference type="Pfam" id="PF00667">
    <property type="entry name" value="FAD_binding_1"/>
    <property type="match status" value="1"/>
</dbReference>
<keyword evidence="9" id="KW-0496">Mitochondrion</keyword>
<keyword evidence="8 9" id="KW-0560">Oxidoreductase</keyword>
<keyword evidence="4 9" id="KW-0285">Flavoprotein</keyword>
<dbReference type="AlphaFoldDB" id="A0A448YMZ3"/>
<dbReference type="GO" id="GO:0016226">
    <property type="term" value="P:iron-sulfur cluster assembly"/>
    <property type="evidence" value="ECO:0007669"/>
    <property type="project" value="UniProtKB-UniRule"/>
</dbReference>
<comment type="similarity">
    <text evidence="9">In the N-terminal section; belongs to the flavodoxin family.</text>
</comment>
<dbReference type="InterPro" id="IPR003097">
    <property type="entry name" value="CysJ-like_FAD-binding"/>
</dbReference>
<evidence type="ECO:0000313" key="12">
    <source>
        <dbReference type="EMBL" id="VEU22280.1"/>
    </source>
</evidence>
<keyword evidence="6 9" id="KW-0274">FAD</keyword>
<evidence type="ECO:0000256" key="9">
    <source>
        <dbReference type="HAMAP-Rule" id="MF_03178"/>
    </source>
</evidence>
<evidence type="ECO:0000259" key="10">
    <source>
        <dbReference type="PROSITE" id="PS50902"/>
    </source>
</evidence>
<comment type="subunit">
    <text evidence="9">Interacts with DRE2; as part of the cytosolic iron-sulfur (Fe-S) protein assembly (CIA) machinery.</text>
</comment>
<evidence type="ECO:0000256" key="5">
    <source>
        <dbReference type="ARBA" id="ARBA00022643"/>
    </source>
</evidence>
<dbReference type="GO" id="GO:0160246">
    <property type="term" value="F:NADPH-iron-sulfur [2Fe-2S] protein oxidoreductase activity"/>
    <property type="evidence" value="ECO:0007669"/>
    <property type="project" value="InterPro"/>
</dbReference>
<feature type="binding site" evidence="9">
    <location>
        <position position="621"/>
    </location>
    <ligand>
        <name>FAD</name>
        <dbReference type="ChEBI" id="CHEBI:57692"/>
    </ligand>
</feature>
<dbReference type="FunCoup" id="A0A448YMZ3">
    <property type="interactions" value="737"/>
</dbReference>
<feature type="binding site" evidence="9">
    <location>
        <position position="483"/>
    </location>
    <ligand>
        <name>NADP(+)</name>
        <dbReference type="ChEBI" id="CHEBI:58349"/>
    </ligand>
</feature>
<dbReference type="InParanoid" id="A0A448YMZ3"/>
<dbReference type="InterPro" id="IPR028879">
    <property type="entry name" value="NDOR1"/>
</dbReference>
<feature type="binding site" evidence="9">
    <location>
        <begin position="96"/>
        <end position="105"/>
    </location>
    <ligand>
        <name>FMN</name>
        <dbReference type="ChEBI" id="CHEBI:58210"/>
    </ligand>
</feature>
<dbReference type="InterPro" id="IPR001709">
    <property type="entry name" value="Flavoprot_Pyr_Nucl_cyt_Rdtase"/>
</dbReference>
<dbReference type="PROSITE" id="PS50902">
    <property type="entry name" value="FLAVODOXIN_LIKE"/>
    <property type="match status" value="1"/>
</dbReference>
<evidence type="ECO:0000313" key="13">
    <source>
        <dbReference type="Proteomes" id="UP000290900"/>
    </source>
</evidence>
<proteinExistence type="inferred from homology"/>
<evidence type="ECO:0000256" key="8">
    <source>
        <dbReference type="ARBA" id="ARBA00023002"/>
    </source>
</evidence>
<protein>
    <recommendedName>
        <fullName evidence="9">NADPH-dependent diflavin oxidoreductase 1</fullName>
        <ecNumber evidence="9">1.18.1.-</ecNumber>
    </recommendedName>
    <alternativeName>
        <fullName evidence="9">NADPH-dependent FMN and FAD-containing oxidoreductase</fullName>
    </alternativeName>
</protein>
<comment type="similarity">
    <text evidence="9">Belongs to the NADPH-dependent diflavin oxidoreductase NDOR1 family.</text>
</comment>
<dbReference type="Gene3D" id="1.20.990.10">
    <property type="entry name" value="NADPH-cytochrome p450 Reductase, Chain A, domain 3"/>
    <property type="match status" value="1"/>
</dbReference>
<dbReference type="PANTHER" id="PTHR19384:SF10">
    <property type="entry name" value="NADPH-DEPENDENT DIFLAVIN OXIDOREDUCTASE 1"/>
    <property type="match status" value="1"/>
</dbReference>
<keyword evidence="5 9" id="KW-0288">FMN</keyword>
<comment type="subcellular location">
    <subcellularLocation>
        <location evidence="9">Cytoplasm</location>
    </subcellularLocation>
    <subcellularLocation>
        <location evidence="9">Mitochondrion</location>
    </subcellularLocation>
    <text evidence="9">Relocalizes to mitochondria after H(2)O(2) exposure.</text>
</comment>
<dbReference type="Gene3D" id="2.40.30.10">
    <property type="entry name" value="Translation factors"/>
    <property type="match status" value="1"/>
</dbReference>
<dbReference type="Pfam" id="PF00258">
    <property type="entry name" value="Flavodoxin_1"/>
    <property type="match status" value="1"/>
</dbReference>
<feature type="binding site" evidence="9">
    <location>
        <begin position="442"/>
        <end position="445"/>
    </location>
    <ligand>
        <name>FAD</name>
        <dbReference type="ChEBI" id="CHEBI:57692"/>
    </ligand>
</feature>
<comment type="function">
    <text evidence="9">NADPH-dependent reductase which is a central component of the cytosolic iron-sulfur (Fe-S) protein assembly (CIA) machinery. Transfers electrons from NADPH via its FAD and FMN prosthetic groups to the [2Fe-2S] cluster of DRE2, another key component of the CIA machinery. In turn, this reduced cluster provides electrons for assembly of cytosolic iron-sulfur cluster proteins. Positively controls H(2)O(2)-induced cell death.</text>
</comment>
<evidence type="ECO:0000256" key="1">
    <source>
        <dbReference type="ARBA" id="ARBA00001917"/>
    </source>
</evidence>
<feature type="binding site" evidence="9">
    <location>
        <begin position="539"/>
        <end position="540"/>
    </location>
    <ligand>
        <name>NADP(+)</name>
        <dbReference type="ChEBI" id="CHEBI:58349"/>
    </ligand>
</feature>
<dbReference type="GO" id="GO:0016651">
    <property type="term" value="F:oxidoreductase activity, acting on NAD(P)H"/>
    <property type="evidence" value="ECO:0007669"/>
    <property type="project" value="UniProtKB-UniRule"/>
</dbReference>
<organism evidence="12 13">
    <name type="scientific">Brettanomyces naardenensis</name>
    <name type="common">Yeast</name>
    <dbReference type="NCBI Taxonomy" id="13370"/>
    <lineage>
        <taxon>Eukaryota</taxon>
        <taxon>Fungi</taxon>
        <taxon>Dikarya</taxon>
        <taxon>Ascomycota</taxon>
        <taxon>Saccharomycotina</taxon>
        <taxon>Pichiomycetes</taxon>
        <taxon>Pichiales</taxon>
        <taxon>Pichiaceae</taxon>
        <taxon>Brettanomyces</taxon>
    </lineage>
</organism>
<dbReference type="SUPFAM" id="SSF52218">
    <property type="entry name" value="Flavoproteins"/>
    <property type="match status" value="1"/>
</dbReference>
<dbReference type="InterPro" id="IPR017938">
    <property type="entry name" value="Riboflavin_synthase-like_b-brl"/>
</dbReference>
<dbReference type="STRING" id="13370.A0A448YMZ3"/>
<dbReference type="Pfam" id="PF00175">
    <property type="entry name" value="NAD_binding_1"/>
    <property type="match status" value="1"/>
</dbReference>
<feature type="binding site" evidence="9">
    <location>
        <begin position="406"/>
        <end position="409"/>
    </location>
    <ligand>
        <name>FAD</name>
        <dbReference type="ChEBI" id="CHEBI:57692"/>
    </ligand>
</feature>
<sequence>MTRKLLILYGSDTGNAQDFAETLAYLCRYQSYDPTISSMDDFPTKGLLDYHALLVICSTAGQGEIPRNGHRFWKFLLRKRLPADLLSHIYFSTFGLGDSSYPRYNWAIRKIHARLLQLGAKEFCSRGESDEQSPEGPEAYFSAWSKVVFDKLPGLFAGGVEMSDMIIDRDTLLPSSFKIEIQRNKFRKKTDLDIKEIALDRKKEDGVKLDQFEVVSNERITSEDHFQDVRKLILVLKGAAERGKGCGGAEDCGAGEKKKFLTFTPGDTVALYPTNDAKDVEALIELQGWGEIADYPIRIGSSGVGGRYLDIPGGLVSKLTLRSLITHHLDIISVPRRSFFMQARHFAGDEREKEKLDEFTSLEESQELYDYANRPRRSILEVIQEFSSLKIPVDYILDVFPVIKPRLFSISSRSPRRDERQELELTIAIVEYKTIIRRLRRGLCTRWIKGLAAGDRIIGNLEYNKVKYGDNEEDPIVMACTGTGIAPVKSLIETEIDKKRPREIYLFTGNRYRDKDFLYGELWKKLDREGKIKLFATFSRDGEKGRHYISDRLYEEKKVVNEAIVKRGGVFYLCGSSGRMPIQVRISMEGVFSEENGWGDEESKGYLRKLEGERRYIQDTW</sequence>
<dbReference type="HAMAP" id="MF_03178">
    <property type="entry name" value="NDOR1"/>
    <property type="match status" value="1"/>
</dbReference>
<reference evidence="12 13" key="1">
    <citation type="submission" date="2018-12" db="EMBL/GenBank/DDBJ databases">
        <authorList>
            <person name="Tiukova I."/>
            <person name="Dainat J."/>
        </authorList>
    </citation>
    <scope>NUCLEOTIDE SEQUENCE [LARGE SCALE GENOMIC DNA]</scope>
</reference>
<keyword evidence="3 9" id="KW-0963">Cytoplasm</keyword>
<comment type="caution">
    <text evidence="9">Lacks conserved residue(s) required for the propagation of feature annotation.</text>
</comment>
<dbReference type="InterPro" id="IPR017927">
    <property type="entry name" value="FAD-bd_FR_type"/>
</dbReference>
<dbReference type="EMBL" id="CAACVR010000022">
    <property type="protein sequence ID" value="VEU22280.1"/>
    <property type="molecule type" value="Genomic_DNA"/>
</dbReference>
<comment type="cofactor">
    <cofactor evidence="2 9">
        <name>FAD</name>
        <dbReference type="ChEBI" id="CHEBI:57692"/>
    </cofactor>
</comment>
<dbReference type="EC" id="1.18.1.-" evidence="9"/>
<feature type="domain" description="FAD-binding FR-type" evidence="11">
    <location>
        <begin position="207"/>
        <end position="474"/>
    </location>
</feature>
<accession>A0A448YMZ3</accession>
<dbReference type="InterPro" id="IPR001433">
    <property type="entry name" value="OxRdtase_FAD/NAD-bd"/>
</dbReference>
<evidence type="ECO:0000256" key="6">
    <source>
        <dbReference type="ARBA" id="ARBA00022827"/>
    </source>
</evidence>
<dbReference type="Proteomes" id="UP000290900">
    <property type="component" value="Unassembled WGS sequence"/>
</dbReference>
<feature type="binding site" evidence="9">
    <location>
        <position position="376"/>
    </location>
    <ligand>
        <name>FAD</name>
        <dbReference type="ChEBI" id="CHEBI:57692"/>
    </ligand>
</feature>
<dbReference type="GO" id="GO:0050660">
    <property type="term" value="F:flavin adenine dinucleotide binding"/>
    <property type="evidence" value="ECO:0007669"/>
    <property type="project" value="UniProtKB-UniRule"/>
</dbReference>
<evidence type="ECO:0000256" key="7">
    <source>
        <dbReference type="ARBA" id="ARBA00022857"/>
    </source>
</evidence>
<dbReference type="InterPro" id="IPR008254">
    <property type="entry name" value="Flavodoxin/NO_synth"/>
</dbReference>
<evidence type="ECO:0000256" key="4">
    <source>
        <dbReference type="ARBA" id="ARBA00022630"/>
    </source>
</evidence>
<comment type="catalytic activity">
    <reaction evidence="9">
        <text>2 oxidized [2Fe-2S]-[protein] + NADPH = 2 reduced [2Fe-2S]-[protein] + NADP(+) + H(+)</text>
        <dbReference type="Rhea" id="RHEA:67716"/>
        <dbReference type="Rhea" id="RHEA-COMP:17327"/>
        <dbReference type="Rhea" id="RHEA-COMP:17328"/>
        <dbReference type="ChEBI" id="CHEBI:15378"/>
        <dbReference type="ChEBI" id="CHEBI:33737"/>
        <dbReference type="ChEBI" id="CHEBI:33738"/>
        <dbReference type="ChEBI" id="CHEBI:57783"/>
        <dbReference type="ChEBI" id="CHEBI:58349"/>
    </reaction>
</comment>
<name>A0A448YMZ3_BRENA</name>
<gene>
    <name evidence="9" type="primary">TAH18</name>
    <name evidence="12" type="ORF">BRENAR_LOCUS3011</name>
</gene>
<feature type="binding site" evidence="9">
    <location>
        <position position="131"/>
    </location>
    <ligand>
        <name>FMN</name>
        <dbReference type="ChEBI" id="CHEBI:58210"/>
    </ligand>
</feature>
<keyword evidence="7 9" id="KW-0521">NADP</keyword>
<feature type="domain" description="Flavodoxin-like" evidence="10">
    <location>
        <begin position="5"/>
        <end position="149"/>
    </location>
</feature>
<dbReference type="Gene3D" id="3.40.50.360">
    <property type="match status" value="1"/>
</dbReference>
<dbReference type="InterPro" id="IPR023173">
    <property type="entry name" value="NADPH_Cyt_P450_Rdtase_alpha"/>
</dbReference>
<dbReference type="Gene3D" id="3.40.50.80">
    <property type="entry name" value="Nucleotide-binding domain of ferredoxin-NADP reductase (FNR) module"/>
    <property type="match status" value="1"/>
</dbReference>
<dbReference type="InterPro" id="IPR001094">
    <property type="entry name" value="Flavdoxin-like"/>
</dbReference>
<dbReference type="GO" id="GO:0005739">
    <property type="term" value="C:mitochondrion"/>
    <property type="evidence" value="ECO:0007669"/>
    <property type="project" value="UniProtKB-SubCell"/>
</dbReference>
<dbReference type="GO" id="GO:0005829">
    <property type="term" value="C:cytosol"/>
    <property type="evidence" value="ECO:0007669"/>
    <property type="project" value="TreeGrafter"/>
</dbReference>